<dbReference type="EC" id="2.4.1.221" evidence="3"/>
<dbReference type="GO" id="GO:0046922">
    <property type="term" value="F:peptide-O-fucosyltransferase activity"/>
    <property type="evidence" value="ECO:0007669"/>
    <property type="project" value="UniProtKB-EC"/>
</dbReference>
<name>A0A7E4VQW6_PANRE</name>
<keyword evidence="13" id="KW-0732">Signal</keyword>
<evidence type="ECO:0000256" key="6">
    <source>
        <dbReference type="ARBA" id="ARBA00023253"/>
    </source>
</evidence>
<feature type="signal peptide" evidence="13">
    <location>
        <begin position="1"/>
        <end position="18"/>
    </location>
</feature>
<dbReference type="GO" id="GO:0006004">
    <property type="term" value="P:fucose metabolic process"/>
    <property type="evidence" value="ECO:0007669"/>
    <property type="project" value="UniProtKB-KW"/>
</dbReference>
<dbReference type="CDD" id="cd11298">
    <property type="entry name" value="O-FucT-2"/>
    <property type="match status" value="1"/>
</dbReference>
<evidence type="ECO:0000256" key="13">
    <source>
        <dbReference type="SAM" id="SignalP"/>
    </source>
</evidence>
<evidence type="ECO:0000256" key="2">
    <source>
        <dbReference type="ARBA" id="ARBA00004922"/>
    </source>
</evidence>
<comment type="pathway">
    <text evidence="2">Protein modification; protein glycosylation.</text>
</comment>
<dbReference type="Gene3D" id="3.40.50.11340">
    <property type="match status" value="1"/>
</dbReference>
<organism evidence="14 15">
    <name type="scientific">Panagrellus redivivus</name>
    <name type="common">Microworm</name>
    <dbReference type="NCBI Taxonomy" id="6233"/>
    <lineage>
        <taxon>Eukaryota</taxon>
        <taxon>Metazoa</taxon>
        <taxon>Ecdysozoa</taxon>
        <taxon>Nematoda</taxon>
        <taxon>Chromadorea</taxon>
        <taxon>Rhabditida</taxon>
        <taxon>Tylenchina</taxon>
        <taxon>Panagrolaimomorpha</taxon>
        <taxon>Panagrolaimoidea</taxon>
        <taxon>Panagrolaimidae</taxon>
        <taxon>Panagrellus</taxon>
    </lineage>
</organism>
<dbReference type="AlphaFoldDB" id="A0A7E4VQW6"/>
<dbReference type="Pfam" id="PF10250">
    <property type="entry name" value="O-FucT"/>
    <property type="match status" value="1"/>
</dbReference>
<evidence type="ECO:0000313" key="15">
    <source>
        <dbReference type="WBParaSite" id="Pan_g24097.t1"/>
    </source>
</evidence>
<dbReference type="InterPro" id="IPR019378">
    <property type="entry name" value="GDP-Fuc_O-FucTrfase"/>
</dbReference>
<comment type="subcellular location">
    <subcellularLocation>
        <location evidence="1">Endoplasmic reticulum</location>
    </subcellularLocation>
</comment>
<keyword evidence="14" id="KW-1185">Reference proteome</keyword>
<evidence type="ECO:0000256" key="9">
    <source>
        <dbReference type="ARBA" id="ARBA00026232"/>
    </source>
</evidence>
<dbReference type="WBParaSite" id="Pan_g24097.t1">
    <property type="protein sequence ID" value="Pan_g24097.t1"/>
    <property type="gene ID" value="Pan_g24097"/>
</dbReference>
<dbReference type="GO" id="GO:0005783">
    <property type="term" value="C:endoplasmic reticulum"/>
    <property type="evidence" value="ECO:0007669"/>
    <property type="project" value="UniProtKB-SubCell"/>
</dbReference>
<evidence type="ECO:0000256" key="4">
    <source>
        <dbReference type="ARBA" id="ARBA00022679"/>
    </source>
</evidence>
<evidence type="ECO:0000256" key="7">
    <source>
        <dbReference type="ARBA" id="ARBA00023277"/>
    </source>
</evidence>
<accession>A0A7E4VQW6</accession>
<evidence type="ECO:0000256" key="8">
    <source>
        <dbReference type="ARBA" id="ARBA00025803"/>
    </source>
</evidence>
<reference evidence="14" key="1">
    <citation type="journal article" date="2013" name="Genetics">
        <title>The draft genome and transcriptome of Panagrellus redivivus are shaped by the harsh demands of a free-living lifestyle.</title>
        <authorList>
            <person name="Srinivasan J."/>
            <person name="Dillman A.R."/>
            <person name="Macchietto M.G."/>
            <person name="Heikkinen L."/>
            <person name="Lakso M."/>
            <person name="Fracchia K.M."/>
            <person name="Antoshechkin I."/>
            <person name="Mortazavi A."/>
            <person name="Wong G."/>
            <person name="Sternberg P.W."/>
        </authorList>
    </citation>
    <scope>NUCLEOTIDE SEQUENCE [LARGE SCALE GENOMIC DNA]</scope>
    <source>
        <strain evidence="14">MT8872</strain>
    </source>
</reference>
<keyword evidence="4" id="KW-0808">Transferase</keyword>
<sequence length="430" mass="51107">MRLWLYVSLLLLVNPIYGYDEDEADEVTISKKPENVSPAKPQRYLLYEVNFGEGFNLRRDVYMRMASLVHELREQGHNFVLVLPPWGNLYHWNDRAKKVPWNNLFDTEAMNAYVPVIEFYEYLKVNPYYVDEVVYLQHYKEGWKDGKWSERYEKRDCIEADKYYRKEGKFWKGYMYSYDHVKIHNLTCLSIQGESSTLAKAINEYYPNTNTLFIDRAETVIHNEYGGVEYWKIRRSMRYHKQLRFIADLFRQETLYVNMHEDKIVYPKDWRDERELQRVAVGGDYLAVHLRRKDFLRSHSDHVPDLNEAALQIIEVAQVLELSKVFICSDADEYELLDLEKQLNSSSITAYRFTTKKISDGAISLVDQWIAAKAAFFLGTHTSTFSYRIREDREIMHFPVETTFNSLCKYAKDMGNPKKCEQPAKWTIVY</sequence>
<evidence type="ECO:0000256" key="3">
    <source>
        <dbReference type="ARBA" id="ARBA00012196"/>
    </source>
</evidence>
<dbReference type="PANTHER" id="PTHR13398">
    <property type="entry name" value="GDP-FUCOSE PROTEIN O-FUCOSYLTRANSFERASE 2"/>
    <property type="match status" value="1"/>
</dbReference>
<proteinExistence type="inferred from homology"/>
<evidence type="ECO:0000256" key="11">
    <source>
        <dbReference type="ARBA" id="ARBA00047273"/>
    </source>
</evidence>
<reference evidence="15" key="2">
    <citation type="submission" date="2020-10" db="UniProtKB">
        <authorList>
            <consortium name="WormBaseParasite"/>
        </authorList>
    </citation>
    <scope>IDENTIFICATION</scope>
</reference>
<dbReference type="PANTHER" id="PTHR13398:SF0">
    <property type="entry name" value="GDP-FUCOSE PROTEIN O-FUCOSYLTRANSFERASE 2"/>
    <property type="match status" value="1"/>
</dbReference>
<comment type="similarity">
    <text evidence="8">Belongs to the glycosyltransferase 68 family.</text>
</comment>
<evidence type="ECO:0000256" key="10">
    <source>
        <dbReference type="ARBA" id="ARBA00033083"/>
    </source>
</evidence>
<protein>
    <recommendedName>
        <fullName evidence="9">GDP-fucose protein O-fucosyltransferase 2</fullName>
        <ecNumber evidence="3">2.4.1.221</ecNumber>
    </recommendedName>
    <alternativeName>
        <fullName evidence="10">Peptide-O-fucosyltransferase 2</fullName>
    </alternativeName>
</protein>
<comment type="catalytic activity">
    <reaction evidence="11">
        <text>L-threonyl-[protein] + GDP-beta-L-fucose = 3-O-(alpha-L-fucosyl)-L-threonyl-[protein] + GDP + H(+)</text>
        <dbReference type="Rhea" id="RHEA:70491"/>
        <dbReference type="Rhea" id="RHEA-COMP:11060"/>
        <dbReference type="Rhea" id="RHEA-COMP:17915"/>
        <dbReference type="ChEBI" id="CHEBI:15378"/>
        <dbReference type="ChEBI" id="CHEBI:30013"/>
        <dbReference type="ChEBI" id="CHEBI:57273"/>
        <dbReference type="ChEBI" id="CHEBI:58189"/>
        <dbReference type="ChEBI" id="CHEBI:189631"/>
        <dbReference type="EC" id="2.4.1.221"/>
    </reaction>
    <physiologicalReaction direction="left-to-right" evidence="11">
        <dbReference type="Rhea" id="RHEA:70492"/>
    </physiologicalReaction>
</comment>
<keyword evidence="7" id="KW-0119">Carbohydrate metabolism</keyword>
<evidence type="ECO:0000256" key="1">
    <source>
        <dbReference type="ARBA" id="ARBA00004240"/>
    </source>
</evidence>
<evidence type="ECO:0000256" key="12">
    <source>
        <dbReference type="ARBA" id="ARBA00048647"/>
    </source>
</evidence>
<dbReference type="InterPro" id="IPR045130">
    <property type="entry name" value="OFUT2-like"/>
</dbReference>
<feature type="chain" id="PRO_5028826510" description="GDP-fucose protein O-fucosyltransferase 2" evidence="13">
    <location>
        <begin position="19"/>
        <end position="430"/>
    </location>
</feature>
<keyword evidence="6" id="KW-0294">Fucose metabolism</keyword>
<evidence type="ECO:0000313" key="14">
    <source>
        <dbReference type="Proteomes" id="UP000492821"/>
    </source>
</evidence>
<dbReference type="Proteomes" id="UP000492821">
    <property type="component" value="Unassembled WGS sequence"/>
</dbReference>
<keyword evidence="5" id="KW-0256">Endoplasmic reticulum</keyword>
<evidence type="ECO:0000256" key="5">
    <source>
        <dbReference type="ARBA" id="ARBA00022824"/>
    </source>
</evidence>
<dbReference type="Gene3D" id="3.40.50.11350">
    <property type="match status" value="1"/>
</dbReference>
<comment type="catalytic activity">
    <reaction evidence="12">
        <text>L-seryl-[protein] + GDP-beta-L-fucose = 3-O-(alpha-L-fucosyl)-L-seryl-[protein] + GDP + H(+)</text>
        <dbReference type="Rhea" id="RHEA:63644"/>
        <dbReference type="Rhea" id="RHEA-COMP:9863"/>
        <dbReference type="Rhea" id="RHEA-COMP:17914"/>
        <dbReference type="ChEBI" id="CHEBI:15378"/>
        <dbReference type="ChEBI" id="CHEBI:29999"/>
        <dbReference type="ChEBI" id="CHEBI:57273"/>
        <dbReference type="ChEBI" id="CHEBI:58189"/>
        <dbReference type="ChEBI" id="CHEBI:189632"/>
        <dbReference type="EC" id="2.4.1.221"/>
    </reaction>
    <physiologicalReaction direction="left-to-right" evidence="12">
        <dbReference type="Rhea" id="RHEA:63645"/>
    </physiologicalReaction>
</comment>